<gene>
    <name evidence="1" type="ORF">Xbud_01126</name>
</gene>
<name>A0A2D0J3Q1_XENBU</name>
<organism evidence="1 2">
    <name type="scientific">Xenorhabdus budapestensis</name>
    <dbReference type="NCBI Taxonomy" id="290110"/>
    <lineage>
        <taxon>Bacteria</taxon>
        <taxon>Pseudomonadati</taxon>
        <taxon>Pseudomonadota</taxon>
        <taxon>Gammaproteobacteria</taxon>
        <taxon>Enterobacterales</taxon>
        <taxon>Morganellaceae</taxon>
        <taxon>Xenorhabdus</taxon>
    </lineage>
</organism>
<evidence type="ECO:0000313" key="2">
    <source>
        <dbReference type="Proteomes" id="UP000225833"/>
    </source>
</evidence>
<proteinExistence type="predicted"/>
<accession>A0A2D0J3Q1</accession>
<reference evidence="1 2" key="1">
    <citation type="journal article" date="2017" name="Nat. Microbiol.">
        <title>Natural product diversity associated with the nematode symbionts Photorhabdus and Xenorhabdus.</title>
        <authorList>
            <person name="Tobias N.J."/>
            <person name="Wolff H."/>
            <person name="Djahanschiri B."/>
            <person name="Grundmann F."/>
            <person name="Kronenwerth M."/>
            <person name="Shi Y.M."/>
            <person name="Simonyi S."/>
            <person name="Grun P."/>
            <person name="Shapiro-Ilan D."/>
            <person name="Pidot S.J."/>
            <person name="Stinear T.P."/>
            <person name="Ebersberger I."/>
            <person name="Bode H.B."/>
        </authorList>
    </citation>
    <scope>NUCLEOTIDE SEQUENCE [LARGE SCALE GENOMIC DNA]</scope>
    <source>
        <strain evidence="1 2">DSM 16342</strain>
    </source>
</reference>
<sequence length="64" mass="7672">MTLNKFTLFLLLNKPNSFIFHIEIALILMLANKCWPILEEQEYNAILIDDNFSKLLINYLFFDF</sequence>
<dbReference type="Proteomes" id="UP000225833">
    <property type="component" value="Unassembled WGS sequence"/>
</dbReference>
<comment type="caution">
    <text evidence="1">The sequence shown here is derived from an EMBL/GenBank/DDBJ whole genome shotgun (WGS) entry which is preliminary data.</text>
</comment>
<evidence type="ECO:0000313" key="1">
    <source>
        <dbReference type="EMBL" id="PHM29029.1"/>
    </source>
</evidence>
<protein>
    <submittedName>
        <fullName evidence="1">Uncharacterized protein</fullName>
    </submittedName>
</protein>
<dbReference type="AlphaFoldDB" id="A0A2D0J3Q1"/>
<dbReference type="EMBL" id="NIBS01000003">
    <property type="protein sequence ID" value="PHM29029.1"/>
    <property type="molecule type" value="Genomic_DNA"/>
</dbReference>